<evidence type="ECO:0000313" key="2">
    <source>
        <dbReference type="EMBL" id="AAB40378.1"/>
    </source>
</evidence>
<dbReference type="AlphaFoldDB" id="P95821"/>
<dbReference type="REBASE" id="1719">
    <property type="entry name" value="SphI"/>
</dbReference>
<dbReference type="CDD" id="cd00085">
    <property type="entry name" value="HNHc"/>
    <property type="match status" value="1"/>
</dbReference>
<proteinExistence type="predicted"/>
<dbReference type="EMBL" id="U33216">
    <property type="protein sequence ID" value="AAB40378.1"/>
    <property type="molecule type" value="Genomic_DNA"/>
</dbReference>
<organism evidence="2">
    <name type="scientific">Streptomyces phaeochromogenes</name>
    <dbReference type="NCBI Taxonomy" id="1923"/>
    <lineage>
        <taxon>Bacteria</taxon>
        <taxon>Bacillati</taxon>
        <taxon>Actinomycetota</taxon>
        <taxon>Actinomycetes</taxon>
        <taxon>Kitasatosporales</taxon>
        <taxon>Streptomycetaceae</taxon>
        <taxon>Streptomyces</taxon>
        <taxon>Streptomyces phaeochromogenes group</taxon>
    </lineage>
</organism>
<evidence type="ECO:0000259" key="1">
    <source>
        <dbReference type="SMART" id="SM00507"/>
    </source>
</evidence>
<dbReference type="SMART" id="SM00507">
    <property type="entry name" value="HNHc"/>
    <property type="match status" value="1"/>
</dbReference>
<sequence>MTSKDPIVLSADQIAWLRQLKMSKRAALVRDYILEYGAVTTGKLAELGYSHPPRAARDLKDAGAGVVTIMVKGPDGRRMASYAFNGKANEDGAGRVVIPKAFGEALKRAHGGKCAVCYGDFSERELQCDHRVPFAIAGDKPKLVQEDFMPLCASDNRAKSWSCENCPNWELKDEDTCRSCFWASPENYTHVSTRPERRINLLFQGDEVEIFDALKNAAANEGVSLTEATKRKLAD</sequence>
<keyword evidence="2" id="KW-0378">Hydrolase</keyword>
<dbReference type="PRO" id="PR:P95821"/>
<keyword evidence="2" id="KW-0255">Endonuclease</keyword>
<keyword evidence="2" id="KW-0540">Nuclease</keyword>
<protein>
    <submittedName>
        <fullName evidence="2">SphI restriction endonuclease</fullName>
    </submittedName>
</protein>
<name>P95821_STRPH</name>
<feature type="domain" description="HNH nuclease" evidence="1">
    <location>
        <begin position="100"/>
        <end position="157"/>
    </location>
</feature>
<dbReference type="InterPro" id="IPR003615">
    <property type="entry name" value="HNH_nuc"/>
</dbReference>
<dbReference type="PIR" id="JC5307">
    <property type="entry name" value="JC5307"/>
</dbReference>
<gene>
    <name evidence="2" type="primary">sphIR</name>
</gene>
<reference evidence="2" key="1">
    <citation type="journal article" date="1996" name="Gene">
        <title>Cloning, expression and sequence analysis of the SphI restriction-modification system.</title>
        <authorList>
            <person name="Guthrie E.P."/>
            <person name="Quinton-Jager T."/>
            <person name="Moran L.S."/>
            <person name="Slatko B.E."/>
            <person name="Kucera R.B."/>
            <person name="Benner J.S."/>
            <person name="Wilson G.G."/>
            <person name="Brooks J.E."/>
        </authorList>
    </citation>
    <scope>NUCLEOTIDE SEQUENCE</scope>
    <source>
        <strain evidence="2">NRRL B-3559</strain>
    </source>
</reference>
<dbReference type="GO" id="GO:0004519">
    <property type="term" value="F:endonuclease activity"/>
    <property type="evidence" value="ECO:0007669"/>
    <property type="project" value="UniProtKB-KW"/>
</dbReference>
<dbReference type="Gene3D" id="1.10.30.50">
    <property type="match status" value="1"/>
</dbReference>
<accession>P95821</accession>